<dbReference type="EMBL" id="KI545894">
    <property type="protein sequence ID" value="EST04792.1"/>
    <property type="molecule type" value="Genomic_DNA"/>
</dbReference>
<evidence type="ECO:0000256" key="1">
    <source>
        <dbReference type="SAM" id="MobiDB-lite"/>
    </source>
</evidence>
<reference evidence="3" key="1">
    <citation type="journal article" date="2013" name="Genome Announc.">
        <title>Draft genome sequence of Pseudozyma brasiliensis sp. nov. strain GHG001, a high producer of endo-1,4-xylanase isolated from an insect pest of sugarcane.</title>
        <authorList>
            <person name="Oliveira J.V.D.C."/>
            <person name="dos Santos R.A.C."/>
            <person name="Borges T.A."/>
            <person name="Riano-Pachon D.M."/>
            <person name="Goldman G.H."/>
        </authorList>
    </citation>
    <scope>NUCLEOTIDE SEQUENCE [LARGE SCALE GENOMIC DNA]</scope>
    <source>
        <strain evidence="3">GHG001</strain>
    </source>
</reference>
<evidence type="ECO:0000313" key="2">
    <source>
        <dbReference type="EMBL" id="EST04792.1"/>
    </source>
</evidence>
<keyword evidence="3" id="KW-1185">Reference proteome</keyword>
<feature type="region of interest" description="Disordered" evidence="1">
    <location>
        <begin position="1"/>
        <end position="26"/>
    </location>
</feature>
<proteinExistence type="predicted"/>
<accession>V5GFI8</accession>
<protein>
    <submittedName>
        <fullName evidence="2">Uncharacterized protein</fullName>
    </submittedName>
</protein>
<organism evidence="2 3">
    <name type="scientific">Kalmanozyma brasiliensis (strain GHG001)</name>
    <name type="common">Yeast</name>
    <name type="synonym">Pseudozyma brasiliensis</name>
    <dbReference type="NCBI Taxonomy" id="1365824"/>
    <lineage>
        <taxon>Eukaryota</taxon>
        <taxon>Fungi</taxon>
        <taxon>Dikarya</taxon>
        <taxon>Basidiomycota</taxon>
        <taxon>Ustilaginomycotina</taxon>
        <taxon>Ustilaginomycetes</taxon>
        <taxon>Ustilaginales</taxon>
        <taxon>Ustilaginaceae</taxon>
        <taxon>Kalmanozyma</taxon>
    </lineage>
</organism>
<dbReference type="Proteomes" id="UP000019377">
    <property type="component" value="Unassembled WGS sequence"/>
</dbReference>
<dbReference type="HOGENOM" id="CLU_2004880_0_0_1"/>
<dbReference type="GeneID" id="27422177"/>
<evidence type="ECO:0000313" key="3">
    <source>
        <dbReference type="Proteomes" id="UP000019377"/>
    </source>
</evidence>
<dbReference type="OrthoDB" id="2804493at2759"/>
<feature type="region of interest" description="Disordered" evidence="1">
    <location>
        <begin position="89"/>
        <end position="124"/>
    </location>
</feature>
<sequence>MSRHLSTPLSPTVVSSSPPTPALSSSLFLRRNRAQTNAARPTLTGRNISEPLSWTLVRSQYSYPKRGLTSEQLKFLSSVESLGRFGIAATSPDVAPSPAYESAPRGGANDYGFPLTPGSSSQQP</sequence>
<name>V5GFI8_KALBG</name>
<gene>
    <name evidence="2" type="ORF">PSEUBRA_SCAF8g02172</name>
</gene>
<dbReference type="STRING" id="1365824.V5GFI8"/>
<dbReference type="AlphaFoldDB" id="V5GFI8"/>